<dbReference type="GO" id="GO:0007189">
    <property type="term" value="P:adenylate cyclase-activating G protein-coupled receptor signaling pathway"/>
    <property type="evidence" value="ECO:0007669"/>
    <property type="project" value="TreeGrafter"/>
</dbReference>
<sequence>MAVYDSSYDFLGDALSFEHDGDALLTGSDYRFLLDASNNETMSPSEDIIPVATTDGFTKNQDIFLVYMGRVFGFLSILAGFYIFYWAWRRKEHVYHRLMMGISVYLILTRPMFVYGVSAVPEGTPGVWGAKGTTATCTAQGFIIHIGGMAAPTYFIGLSVYAWAVVAYANFDAKKYQWIEKYIHILANGYAWGSAIYILSIQGFNHSGFHICWIASIPFGCGDETDIECTRGPQNISQVMSIFVGIPAVTFLVVPTIAMLALVLFLYRQQQRQQHQQDQNRQRDDERQEQVPKNQMEQQEPSDSSKNDASNNTEKAISMKSIRSLLSARSEHNRKRRGISALPYHGLTPKLVAKQSFIYVGVIYFNYLPGILQHMVGAFLNHKSFFLSLLASSITAGSGIWYALAYRYFSTTGVVLDGTKVEVGFGIRDNAKLQGGNIDDQNNAGNARSVTASESHGFSSMQLDSVIEEGDCNESDNSLQRTEEVKGSNDKPLPRASSSSSNREQRRQAEHKQFTFNIFDGTAPVNSRYSDFIFDGDDEDQQGDDEESRFWSSCQDLR</sequence>
<feature type="compositionally biased region" description="Basic and acidic residues" evidence="5">
    <location>
        <begin position="503"/>
        <end position="513"/>
    </location>
</feature>
<protein>
    <recommendedName>
        <fullName evidence="9">G-protein coupled receptors family 2 profile 2 domain-containing protein</fullName>
    </recommendedName>
</protein>
<keyword evidence="4 6" id="KW-0472">Membrane</keyword>
<dbReference type="EMBL" id="CAACVS010000064">
    <property type="protein sequence ID" value="VEU35650.1"/>
    <property type="molecule type" value="Genomic_DNA"/>
</dbReference>
<feature type="compositionally biased region" description="Basic and acidic residues" evidence="5">
    <location>
        <begin position="481"/>
        <end position="493"/>
    </location>
</feature>
<feature type="transmembrane region" description="Helical" evidence="6">
    <location>
        <begin position="151"/>
        <end position="171"/>
    </location>
</feature>
<dbReference type="PANTHER" id="PTHR23112">
    <property type="entry name" value="G PROTEIN-COUPLED RECEPTOR 157-RELATED"/>
    <property type="match status" value="1"/>
</dbReference>
<keyword evidence="2 6" id="KW-0812">Transmembrane</keyword>
<organism evidence="7 8">
    <name type="scientific">Pseudo-nitzschia multistriata</name>
    <dbReference type="NCBI Taxonomy" id="183589"/>
    <lineage>
        <taxon>Eukaryota</taxon>
        <taxon>Sar</taxon>
        <taxon>Stramenopiles</taxon>
        <taxon>Ochrophyta</taxon>
        <taxon>Bacillariophyta</taxon>
        <taxon>Bacillariophyceae</taxon>
        <taxon>Bacillariophycidae</taxon>
        <taxon>Bacillariales</taxon>
        <taxon>Bacillariaceae</taxon>
        <taxon>Pseudo-nitzschia</taxon>
    </lineage>
</organism>
<evidence type="ECO:0000313" key="7">
    <source>
        <dbReference type="EMBL" id="VEU35650.1"/>
    </source>
</evidence>
<gene>
    <name evidence="7" type="ORF">PSNMU_V1.4_AUG-EV-PASAV3_0023940</name>
</gene>
<feature type="transmembrane region" description="Helical" evidence="6">
    <location>
        <begin position="242"/>
        <end position="267"/>
    </location>
</feature>
<dbReference type="OrthoDB" id="48865at2759"/>
<feature type="region of interest" description="Disordered" evidence="5">
    <location>
        <begin position="470"/>
        <end position="518"/>
    </location>
</feature>
<dbReference type="Gene3D" id="1.20.1070.10">
    <property type="entry name" value="Rhodopsin 7-helix transmembrane proteins"/>
    <property type="match status" value="1"/>
</dbReference>
<evidence type="ECO:0000256" key="5">
    <source>
        <dbReference type="SAM" id="MobiDB-lite"/>
    </source>
</evidence>
<accession>A0A448Z0V3</accession>
<feature type="transmembrane region" description="Helical" evidence="6">
    <location>
        <begin position="357"/>
        <end position="379"/>
    </location>
</feature>
<feature type="transmembrane region" description="Helical" evidence="6">
    <location>
        <begin position="64"/>
        <end position="86"/>
    </location>
</feature>
<feature type="transmembrane region" description="Helical" evidence="6">
    <location>
        <begin position="385"/>
        <end position="404"/>
    </location>
</feature>
<feature type="transmembrane region" description="Helical" evidence="6">
    <location>
        <begin position="98"/>
        <end position="118"/>
    </location>
</feature>
<evidence type="ECO:0000256" key="3">
    <source>
        <dbReference type="ARBA" id="ARBA00022989"/>
    </source>
</evidence>
<evidence type="ECO:0000256" key="6">
    <source>
        <dbReference type="SAM" id="Phobius"/>
    </source>
</evidence>
<reference evidence="7 8" key="1">
    <citation type="submission" date="2019-01" db="EMBL/GenBank/DDBJ databases">
        <authorList>
            <person name="Ferrante I. M."/>
        </authorList>
    </citation>
    <scope>NUCLEOTIDE SEQUENCE [LARGE SCALE GENOMIC DNA]</scope>
    <source>
        <strain evidence="7 8">B856</strain>
    </source>
</reference>
<dbReference type="Proteomes" id="UP000291116">
    <property type="component" value="Unassembled WGS sequence"/>
</dbReference>
<feature type="compositionally biased region" description="Polar residues" evidence="5">
    <location>
        <begin position="291"/>
        <end position="313"/>
    </location>
</feature>
<feature type="region of interest" description="Disordered" evidence="5">
    <location>
        <begin position="530"/>
        <end position="558"/>
    </location>
</feature>
<feature type="transmembrane region" description="Helical" evidence="6">
    <location>
        <begin position="183"/>
        <end position="201"/>
    </location>
</feature>
<evidence type="ECO:0000256" key="2">
    <source>
        <dbReference type="ARBA" id="ARBA00022692"/>
    </source>
</evidence>
<name>A0A448Z0V3_9STRA</name>
<dbReference type="GO" id="GO:0004930">
    <property type="term" value="F:G protein-coupled receptor activity"/>
    <property type="evidence" value="ECO:0007669"/>
    <property type="project" value="TreeGrafter"/>
</dbReference>
<feature type="region of interest" description="Disordered" evidence="5">
    <location>
        <begin position="275"/>
        <end position="313"/>
    </location>
</feature>
<evidence type="ECO:0008006" key="9">
    <source>
        <dbReference type="Google" id="ProtNLM"/>
    </source>
</evidence>
<proteinExistence type="predicted"/>
<evidence type="ECO:0000313" key="8">
    <source>
        <dbReference type="Proteomes" id="UP000291116"/>
    </source>
</evidence>
<feature type="compositionally biased region" description="Acidic residues" evidence="5">
    <location>
        <begin position="534"/>
        <end position="547"/>
    </location>
</feature>
<feature type="compositionally biased region" description="Basic and acidic residues" evidence="5">
    <location>
        <begin position="278"/>
        <end position="290"/>
    </location>
</feature>
<comment type="subcellular location">
    <subcellularLocation>
        <location evidence="1">Membrane</location>
        <topology evidence="1">Multi-pass membrane protein</topology>
    </subcellularLocation>
</comment>
<evidence type="ECO:0000256" key="4">
    <source>
        <dbReference type="ARBA" id="ARBA00023136"/>
    </source>
</evidence>
<keyword evidence="3 6" id="KW-1133">Transmembrane helix</keyword>
<dbReference type="AlphaFoldDB" id="A0A448Z0V3"/>
<evidence type="ECO:0000256" key="1">
    <source>
        <dbReference type="ARBA" id="ARBA00004141"/>
    </source>
</evidence>
<dbReference type="GO" id="GO:0005886">
    <property type="term" value="C:plasma membrane"/>
    <property type="evidence" value="ECO:0007669"/>
    <property type="project" value="TreeGrafter"/>
</dbReference>
<keyword evidence="8" id="KW-1185">Reference proteome</keyword>
<dbReference type="PANTHER" id="PTHR23112:SF0">
    <property type="entry name" value="TRANSMEMBRANE PROTEIN 116"/>
    <property type="match status" value="1"/>
</dbReference>